<evidence type="ECO:0000313" key="3">
    <source>
        <dbReference type="Proteomes" id="UP000245712"/>
    </source>
</evidence>
<evidence type="ECO:0000313" key="2">
    <source>
        <dbReference type="EMBL" id="PVX82874.1"/>
    </source>
</evidence>
<dbReference type="Proteomes" id="UP000245712">
    <property type="component" value="Unassembled WGS sequence"/>
</dbReference>
<comment type="caution">
    <text evidence="2">The sequence shown here is derived from an EMBL/GenBank/DDBJ whole genome shotgun (WGS) entry which is preliminary data.</text>
</comment>
<organism evidence="2 3">
    <name type="scientific">Paraburkholderia unamae</name>
    <dbReference type="NCBI Taxonomy" id="219649"/>
    <lineage>
        <taxon>Bacteria</taxon>
        <taxon>Pseudomonadati</taxon>
        <taxon>Pseudomonadota</taxon>
        <taxon>Betaproteobacteria</taxon>
        <taxon>Burkholderiales</taxon>
        <taxon>Burkholderiaceae</taxon>
        <taxon>Paraburkholderia</taxon>
    </lineage>
</organism>
<proteinExistence type="predicted"/>
<gene>
    <name evidence="2" type="ORF">C7402_108247</name>
</gene>
<accession>A0ABX5KLT1</accession>
<keyword evidence="1" id="KW-0812">Transmembrane</keyword>
<keyword evidence="1" id="KW-0472">Membrane</keyword>
<dbReference type="EMBL" id="QEOB01000008">
    <property type="protein sequence ID" value="PVX82874.1"/>
    <property type="molecule type" value="Genomic_DNA"/>
</dbReference>
<feature type="transmembrane region" description="Helical" evidence="1">
    <location>
        <begin position="21"/>
        <end position="41"/>
    </location>
</feature>
<sequence length="92" mass="9485">MTKAFSGKELTKGDICGLAAYVEFGAGLVAGYGATLMFLGINQMLALAGVPAPQLHLLEIAIAQAPAILFMRGSNMGPQASWALNGMLGMLT</sequence>
<reference evidence="2 3" key="1">
    <citation type="submission" date="2018-05" db="EMBL/GenBank/DDBJ databases">
        <title>Genomic Encyclopedia of Type Strains, Phase IV (KMG-V): Genome sequencing to study the core and pangenomes of soil and plant-associated prokaryotes.</title>
        <authorList>
            <person name="Whitman W."/>
        </authorList>
    </citation>
    <scope>NUCLEOTIDE SEQUENCE [LARGE SCALE GENOMIC DNA]</scope>
    <source>
        <strain evidence="2 3">SCZa-39</strain>
    </source>
</reference>
<protein>
    <recommendedName>
        <fullName evidence="4">AzlC protein</fullName>
    </recommendedName>
</protein>
<name>A0ABX5KLT1_9BURK</name>
<keyword evidence="1" id="KW-1133">Transmembrane helix</keyword>
<evidence type="ECO:0008006" key="4">
    <source>
        <dbReference type="Google" id="ProtNLM"/>
    </source>
</evidence>
<evidence type="ECO:0000256" key="1">
    <source>
        <dbReference type="SAM" id="Phobius"/>
    </source>
</evidence>
<keyword evidence="3" id="KW-1185">Reference proteome</keyword>